<evidence type="ECO:0000313" key="3">
    <source>
        <dbReference type="Proteomes" id="UP000831786"/>
    </source>
</evidence>
<keyword evidence="1" id="KW-0812">Transmembrane</keyword>
<reference evidence="2 3" key="1">
    <citation type="submission" date="2022-04" db="EMBL/GenBank/DDBJ databases">
        <title>Leucobacter sp. isolated from rhizosphere of garlic.</title>
        <authorList>
            <person name="Won M."/>
            <person name="Lee C.-M."/>
            <person name="Woen H.-Y."/>
            <person name="Kwon S.-W."/>
        </authorList>
    </citation>
    <scope>NUCLEOTIDE SEQUENCE [LARGE SCALE GENOMIC DNA]</scope>
    <source>
        <strain evidence="2 3">H21R-40</strain>
    </source>
</reference>
<dbReference type="EMBL" id="CP095045">
    <property type="protein sequence ID" value="UOQ57943.1"/>
    <property type="molecule type" value="Genomic_DNA"/>
</dbReference>
<proteinExistence type="predicted"/>
<evidence type="ECO:0000313" key="2">
    <source>
        <dbReference type="EMBL" id="UOQ57943.1"/>
    </source>
</evidence>
<keyword evidence="3" id="KW-1185">Reference proteome</keyword>
<dbReference type="RefSeq" id="WP_244693233.1">
    <property type="nucleotide sequence ID" value="NZ_CP095044.1"/>
</dbReference>
<feature type="transmembrane region" description="Helical" evidence="1">
    <location>
        <begin position="51"/>
        <end position="70"/>
    </location>
</feature>
<feature type="transmembrane region" description="Helical" evidence="1">
    <location>
        <begin position="12"/>
        <end position="39"/>
    </location>
</feature>
<gene>
    <name evidence="2" type="ORF">MUN78_03635</name>
</gene>
<keyword evidence="1" id="KW-1133">Transmembrane helix</keyword>
<protein>
    <submittedName>
        <fullName evidence="2">Uncharacterized protein</fullName>
    </submittedName>
</protein>
<name>A0ABY4FNS5_9MICO</name>
<organism evidence="2 3">
    <name type="scientific">Leucobacter allii</name>
    <dbReference type="NCBI Taxonomy" id="2932247"/>
    <lineage>
        <taxon>Bacteria</taxon>
        <taxon>Bacillati</taxon>
        <taxon>Actinomycetota</taxon>
        <taxon>Actinomycetes</taxon>
        <taxon>Micrococcales</taxon>
        <taxon>Microbacteriaceae</taxon>
        <taxon>Leucobacter</taxon>
    </lineage>
</organism>
<sequence length="160" mass="16996">MTSGPRRGVTRGYVGGLIVAALIVAAALVVAVWGLLALGLAREPVASETPIWAAPLILALALGALAWALWRQAIALLRGRRAPAWGLVVAASLGAYAIWSLAGLGAGMRVEETWLSPFAAALVPIWAVAALLFWAVLGRRVYTDRPPPRWPWERDEDGDA</sequence>
<evidence type="ECO:0000256" key="1">
    <source>
        <dbReference type="SAM" id="Phobius"/>
    </source>
</evidence>
<feature type="transmembrane region" description="Helical" evidence="1">
    <location>
        <begin position="114"/>
        <end position="137"/>
    </location>
</feature>
<feature type="transmembrane region" description="Helical" evidence="1">
    <location>
        <begin position="82"/>
        <end position="102"/>
    </location>
</feature>
<keyword evidence="1" id="KW-0472">Membrane</keyword>
<dbReference type="Proteomes" id="UP000831786">
    <property type="component" value="Chromosome"/>
</dbReference>
<accession>A0ABY4FNS5</accession>